<comment type="caution">
    <text evidence="2">The sequence shown here is derived from an EMBL/GenBank/DDBJ whole genome shotgun (WGS) entry which is preliminary data.</text>
</comment>
<dbReference type="EMBL" id="MLYV02000107">
    <property type="protein sequence ID" value="PSS36811.1"/>
    <property type="molecule type" value="Genomic_DNA"/>
</dbReference>
<dbReference type="AlphaFoldDB" id="A0A2R6S3F8"/>
<protein>
    <submittedName>
        <fullName evidence="2">Uncharacterized protein</fullName>
    </submittedName>
</protein>
<sequence>MSTYYSPPSSPVSSFFPNGPASPHAFSSFHHSPRDDHALYAALRSPQSSQHSGQVPRQVSRGSGNTLKRLVGRN</sequence>
<feature type="region of interest" description="Disordered" evidence="1">
    <location>
        <begin position="1"/>
        <end position="33"/>
    </location>
</feature>
<evidence type="ECO:0000313" key="2">
    <source>
        <dbReference type="EMBL" id="PSS36811.1"/>
    </source>
</evidence>
<gene>
    <name evidence="2" type="ORF">PHLCEN_2v1355</name>
</gene>
<proteinExistence type="predicted"/>
<accession>A0A2R6S3F8</accession>
<feature type="compositionally biased region" description="Polar residues" evidence="1">
    <location>
        <begin position="45"/>
        <end position="66"/>
    </location>
</feature>
<evidence type="ECO:0000313" key="3">
    <source>
        <dbReference type="Proteomes" id="UP000186601"/>
    </source>
</evidence>
<dbReference type="Proteomes" id="UP000186601">
    <property type="component" value="Unassembled WGS sequence"/>
</dbReference>
<feature type="region of interest" description="Disordered" evidence="1">
    <location>
        <begin position="45"/>
        <end position="74"/>
    </location>
</feature>
<keyword evidence="3" id="KW-1185">Reference proteome</keyword>
<evidence type="ECO:0000256" key="1">
    <source>
        <dbReference type="SAM" id="MobiDB-lite"/>
    </source>
</evidence>
<organism evidence="2 3">
    <name type="scientific">Hermanssonia centrifuga</name>
    <dbReference type="NCBI Taxonomy" id="98765"/>
    <lineage>
        <taxon>Eukaryota</taxon>
        <taxon>Fungi</taxon>
        <taxon>Dikarya</taxon>
        <taxon>Basidiomycota</taxon>
        <taxon>Agaricomycotina</taxon>
        <taxon>Agaricomycetes</taxon>
        <taxon>Polyporales</taxon>
        <taxon>Meruliaceae</taxon>
        <taxon>Hermanssonia</taxon>
    </lineage>
</organism>
<name>A0A2R6S3F8_9APHY</name>
<feature type="compositionally biased region" description="Low complexity" evidence="1">
    <location>
        <begin position="11"/>
        <end position="30"/>
    </location>
</feature>
<reference evidence="2 3" key="1">
    <citation type="submission" date="2018-02" db="EMBL/GenBank/DDBJ databases">
        <title>Genome sequence of the basidiomycete white-rot fungus Phlebia centrifuga.</title>
        <authorList>
            <person name="Granchi Z."/>
            <person name="Peng M."/>
            <person name="de Vries R.P."/>
            <person name="Hilden K."/>
            <person name="Makela M.R."/>
            <person name="Grigoriev I."/>
            <person name="Riley R."/>
        </authorList>
    </citation>
    <scope>NUCLEOTIDE SEQUENCE [LARGE SCALE GENOMIC DNA]</scope>
    <source>
        <strain evidence="2 3">FBCC195</strain>
    </source>
</reference>